<dbReference type="SUPFAM" id="SSF101327">
    <property type="entry name" value="YgfB-like"/>
    <property type="match status" value="1"/>
</dbReference>
<dbReference type="KEGG" id="rfo:REIFOR_01733"/>
<dbReference type="EMBL" id="CP011797">
    <property type="protein sequence ID" value="ATX76871.1"/>
    <property type="molecule type" value="Genomic_DNA"/>
</dbReference>
<dbReference type="OrthoDB" id="7008537at2"/>
<protein>
    <submittedName>
        <fullName evidence="1">YecA family protein / metal-binding protein</fullName>
    </submittedName>
</protein>
<dbReference type="InterPro" id="IPR036255">
    <property type="entry name" value="YgfB-like_sf"/>
</dbReference>
<dbReference type="Gene3D" id="1.20.120.740">
    <property type="entry name" value="YgfB uncharacterised protein family UPF0149, PF03695"/>
    <property type="match status" value="1"/>
</dbReference>
<dbReference type="RefSeq" id="WP_100257180.1">
    <property type="nucleotide sequence ID" value="NZ_CP011797.1"/>
</dbReference>
<dbReference type="AlphaFoldDB" id="A0A2K8KSM4"/>
<proteinExistence type="predicted"/>
<keyword evidence="2" id="KW-1185">Reference proteome</keyword>
<accession>A0A2K8KSM4</accession>
<dbReference type="Proteomes" id="UP000229757">
    <property type="component" value="Chromosome"/>
</dbReference>
<reference evidence="1 2" key="1">
    <citation type="journal article" date="2017" name="Environ. Microbiol.">
        <title>Genomic and physiological analyses of 'Reinekea forsetii' reveal a versatile opportunistic lifestyle during spring algae blooms.</title>
        <authorList>
            <person name="Avci B."/>
            <person name="Hahnke R.L."/>
            <person name="Chafee M."/>
            <person name="Fischer T."/>
            <person name="Gruber-Vodicka H."/>
            <person name="Tegetmeyer H.E."/>
            <person name="Harder J."/>
            <person name="Fuchs B.M."/>
            <person name="Amann R.I."/>
            <person name="Teeling H."/>
        </authorList>
    </citation>
    <scope>NUCLEOTIDE SEQUENCE [LARGE SCALE GENOMIC DNA]</scope>
    <source>
        <strain evidence="1 2">Hel1_31_D35</strain>
    </source>
</reference>
<name>A0A2K8KSM4_9GAMM</name>
<organism evidence="1 2">
    <name type="scientific">Reinekea forsetii</name>
    <dbReference type="NCBI Taxonomy" id="1336806"/>
    <lineage>
        <taxon>Bacteria</taxon>
        <taxon>Pseudomonadati</taxon>
        <taxon>Pseudomonadota</taxon>
        <taxon>Gammaproteobacteria</taxon>
        <taxon>Oceanospirillales</taxon>
        <taxon>Saccharospirillaceae</taxon>
        <taxon>Reinekea</taxon>
    </lineage>
</organism>
<evidence type="ECO:0000313" key="1">
    <source>
        <dbReference type="EMBL" id="ATX76871.1"/>
    </source>
</evidence>
<dbReference type="Pfam" id="PF03695">
    <property type="entry name" value="UPF0149"/>
    <property type="match status" value="1"/>
</dbReference>
<dbReference type="InterPro" id="IPR011978">
    <property type="entry name" value="YgfB-like"/>
</dbReference>
<sequence length="180" mass="20722">MTPLDIDQIADWLDSEQRSEDCFDFHGLHGFLTALFLCSEPLSDEWLQSAIDQPLTDLPESEAQAFAQGCSDLYKQIGDELYSDSNLSVTFEPTLDYEESDMEAWCQGFMEVVFERPEAWQHEEEEQLAMLLLPIETASGFFVDEPDFQKLYSQPELLTQMFNDIPELLTDIYLLFHAPS</sequence>
<dbReference type="NCBIfam" id="TIGR02292">
    <property type="entry name" value="ygfB_yecA"/>
    <property type="match status" value="1"/>
</dbReference>
<gene>
    <name evidence="1" type="ORF">REIFOR_01733</name>
</gene>
<evidence type="ECO:0000313" key="2">
    <source>
        <dbReference type="Proteomes" id="UP000229757"/>
    </source>
</evidence>